<dbReference type="RefSeq" id="WP_013104602.1">
    <property type="nucleotide sequence ID" value="NC_014145.1"/>
</dbReference>
<reference evidence="4" key="3">
    <citation type="submission" date="2010-07" db="EMBL/GenBank/DDBJ databases">
        <authorList>
            <person name="Genoscope - CEA"/>
        </authorList>
    </citation>
    <scope>NUCLEOTIDE SEQUENCE</scope>
    <source>
        <strain evidence="4">3As</strain>
    </source>
</reference>
<dbReference type="OrthoDB" id="8562572at2"/>
<organism evidence="4 6">
    <name type="scientific">Thiomonas arsenitoxydans (strain DSM 22701 / CIP 110005 / 3As)</name>
    <dbReference type="NCBI Taxonomy" id="426114"/>
    <lineage>
        <taxon>Bacteria</taxon>
        <taxon>Pseudomonadati</taxon>
        <taxon>Pseudomonadota</taxon>
        <taxon>Betaproteobacteria</taxon>
        <taxon>Burkholderiales</taxon>
        <taxon>Thiomonas</taxon>
    </lineage>
</organism>
<dbReference type="Gene3D" id="2.40.50.100">
    <property type="match status" value="1"/>
</dbReference>
<dbReference type="eggNOG" id="COG0508">
    <property type="taxonomic scope" value="Bacteria"/>
</dbReference>
<sequence length="371" mass="39461">MSTTLTPIIMPKWGLEMKEGTITAWLVDVGAVIEVGTPLMEVETDKISNAVEAPDPGLLRRKVAQEGQTLPVKALLGVMADAAVSEAEIDTYVANYVVPAVATSEDDDPPPYSFADIDGLHVRYARRGLGDGVPVLFLHGFGGDLDNWLFNLDVLAEVAPVIALDLPGHGQSTSRLPGTALADLASFVVHFLDELHVERVHVVGHSMGGAIASQMTLDYPGRVASLALINSAGLGTEINAGYTEGFVAATSRRELKPLVEQLFANPELVSRSLLENLLKYKRLDGVPELLQALSAAQFGSGQQAEQPGLRLGGVGKPVLVVWGREDRIIPSSHAVHAPAGATVEVLEGAGHMTMMERANEINALLKRHVTG</sequence>
<keyword evidence="7" id="KW-1185">Reference proteome</keyword>
<name>D6CRI2_THIA3</name>
<reference evidence="6" key="2">
    <citation type="journal article" date="2010" name="PLoS Genet.">
        <title>Structure, function, and evolution of the Thiomonas spp. genome.</title>
        <authorList>
            <person name="Arsene-Ploetze F."/>
            <person name="Koechler S."/>
            <person name="Marchal M."/>
            <person name="Coppee J.Y."/>
            <person name="Chandler M."/>
            <person name="Bonnefoy V."/>
            <person name="Brochier-Armanet C."/>
            <person name="Barakat M."/>
            <person name="Barbe V."/>
            <person name="Battaglia-Brunet F."/>
            <person name="Bruneel O."/>
            <person name="Bryan C.G."/>
            <person name="Cleiss-Arnold J."/>
            <person name="Cruveiller S."/>
            <person name="Erhardt M."/>
            <person name="Heinrich-Salmeron A."/>
            <person name="Hommais F."/>
            <person name="Joulian C."/>
            <person name="Krin E."/>
            <person name="Lieutaud A."/>
            <person name="Lievremont D."/>
            <person name="Michel C."/>
            <person name="Muller D."/>
            <person name="Ortet P."/>
            <person name="Proux C."/>
            <person name="Siguier P."/>
            <person name="Roche D."/>
            <person name="Rouy Z."/>
            <person name="Salvignol G."/>
            <person name="Slyemi D."/>
            <person name="Talla E."/>
            <person name="Weiss S."/>
            <person name="Weissenbach J."/>
            <person name="Medigue C."/>
            <person name="Bertin P.N."/>
        </authorList>
    </citation>
    <scope>NUCLEOTIDE SEQUENCE [LARGE SCALE GENOMIC DNA]</scope>
    <source>
        <strain evidence="6">DSM 22701 / CIP 110005 / 3As</strain>
    </source>
</reference>
<dbReference type="KEGG" id="thi:THI_0480"/>
<dbReference type="CDD" id="cd06849">
    <property type="entry name" value="lipoyl_domain"/>
    <property type="match status" value="1"/>
</dbReference>
<evidence type="ECO:0000313" key="4">
    <source>
        <dbReference type="EMBL" id="CAZ87223.1"/>
    </source>
</evidence>
<dbReference type="EC" id="2.3.1.12" evidence="5"/>
<dbReference type="AlphaFoldDB" id="D6CRI2"/>
<dbReference type="InterPro" id="IPR003016">
    <property type="entry name" value="2-oxoA_DH_lipoyl-BS"/>
</dbReference>
<dbReference type="PANTHER" id="PTHR43798">
    <property type="entry name" value="MONOACYLGLYCEROL LIPASE"/>
    <property type="match status" value="1"/>
</dbReference>
<dbReference type="PROSITE" id="PS50968">
    <property type="entry name" value="BIOTINYL_LIPOYL"/>
    <property type="match status" value="1"/>
</dbReference>
<dbReference type="SUPFAM" id="SSF51230">
    <property type="entry name" value="Single hybrid motif"/>
    <property type="match status" value="1"/>
</dbReference>
<protein>
    <submittedName>
        <fullName evidence="5">Dihydrolipoyllysine-residue acetyltransferase component of acetoin cleaving system</fullName>
        <ecNumber evidence="5">2.3.1.12</ecNumber>
    </submittedName>
</protein>
<reference evidence="5 7" key="4">
    <citation type="submission" date="2015-03" db="EMBL/GenBank/DDBJ databases">
        <authorList>
            <person name="Regsiter A."/>
            <person name="william w."/>
        </authorList>
    </citation>
    <scope>NUCLEOTIDE SEQUENCE [LARGE SCALE GENOMIC DNA]</scope>
    <source>
        <strain evidence="5 7">CB1</strain>
    </source>
</reference>
<feature type="domain" description="Lipoyl-binding" evidence="3">
    <location>
        <begin position="5"/>
        <end position="80"/>
    </location>
</feature>
<dbReference type="NCBIfam" id="NF011457">
    <property type="entry name" value="PRK14875.1"/>
    <property type="match status" value="1"/>
</dbReference>
<dbReference type="InterPro" id="IPR029058">
    <property type="entry name" value="AB_hydrolase_fold"/>
</dbReference>
<dbReference type="SUPFAM" id="SSF53474">
    <property type="entry name" value="alpha/beta-Hydrolases"/>
    <property type="match status" value="1"/>
</dbReference>
<keyword evidence="2" id="KW-0450">Lipoyl</keyword>
<dbReference type="Proteomes" id="UP000078599">
    <property type="component" value="Unassembled WGS sequence"/>
</dbReference>
<dbReference type="Gene3D" id="3.40.50.1820">
    <property type="entry name" value="alpha/beta hydrolase"/>
    <property type="match status" value="1"/>
</dbReference>
<dbReference type="InterPro" id="IPR011053">
    <property type="entry name" value="Single_hybrid_motif"/>
</dbReference>
<dbReference type="InterPro" id="IPR000073">
    <property type="entry name" value="AB_hydrolase_1"/>
</dbReference>
<evidence type="ECO:0000256" key="1">
    <source>
        <dbReference type="ARBA" id="ARBA00001938"/>
    </source>
</evidence>
<dbReference type="EMBL" id="FP475956">
    <property type="protein sequence ID" value="CAZ87223.1"/>
    <property type="molecule type" value="Genomic_DNA"/>
</dbReference>
<proteinExistence type="predicted"/>
<accession>D6CRI2</accession>
<dbReference type="EMBL" id="CTRI01000006">
    <property type="protein sequence ID" value="CQR30226.1"/>
    <property type="molecule type" value="Genomic_DNA"/>
</dbReference>
<comment type="cofactor">
    <cofactor evidence="1">
        <name>(R)-lipoate</name>
        <dbReference type="ChEBI" id="CHEBI:83088"/>
    </cofactor>
</comment>
<dbReference type="InterPro" id="IPR050266">
    <property type="entry name" value="AB_hydrolase_sf"/>
</dbReference>
<dbReference type="eggNOG" id="COG0596">
    <property type="taxonomic scope" value="Bacteria"/>
</dbReference>
<dbReference type="HOGENOM" id="CLU_020336_13_2_4"/>
<dbReference type="Proteomes" id="UP000002372">
    <property type="component" value="Chromosome"/>
</dbReference>
<keyword evidence="4" id="KW-0808">Transferase</keyword>
<dbReference type="Pfam" id="PF00364">
    <property type="entry name" value="Biotin_lipoyl"/>
    <property type="match status" value="1"/>
</dbReference>
<reference key="1">
    <citation type="submission" date="2009-07" db="EMBL/GenBank/DDBJ databases">
        <authorList>
            <person name="Genoscope - CEA"/>
        </authorList>
    </citation>
    <scope>NUCLEOTIDE SEQUENCE</scope>
    <source>
        <strain>3As</strain>
    </source>
</reference>
<dbReference type="PRINTS" id="PR00111">
    <property type="entry name" value="ABHYDROLASE"/>
</dbReference>
<dbReference type="GO" id="GO:0004742">
    <property type="term" value="F:dihydrolipoyllysine-residue acetyltransferase activity"/>
    <property type="evidence" value="ECO:0007669"/>
    <property type="project" value="UniProtKB-EC"/>
</dbReference>
<evidence type="ECO:0000313" key="6">
    <source>
        <dbReference type="Proteomes" id="UP000002372"/>
    </source>
</evidence>
<dbReference type="Pfam" id="PF00561">
    <property type="entry name" value="Abhydrolase_1"/>
    <property type="match status" value="1"/>
</dbReference>
<keyword evidence="4" id="KW-0012">Acyltransferase</keyword>
<evidence type="ECO:0000313" key="5">
    <source>
        <dbReference type="EMBL" id="CQR30226.1"/>
    </source>
</evidence>
<gene>
    <name evidence="4" type="primary">acoC</name>
    <name evidence="4" type="ordered locus">THI_0480</name>
    <name evidence="5" type="ORF">THICB1_140035</name>
</gene>
<evidence type="ECO:0000256" key="2">
    <source>
        <dbReference type="ARBA" id="ARBA00022823"/>
    </source>
</evidence>
<dbReference type="PROSITE" id="PS00189">
    <property type="entry name" value="LIPOYL"/>
    <property type="match status" value="1"/>
</dbReference>
<evidence type="ECO:0000313" key="7">
    <source>
        <dbReference type="Proteomes" id="UP000078599"/>
    </source>
</evidence>
<evidence type="ECO:0000259" key="3">
    <source>
        <dbReference type="PROSITE" id="PS50968"/>
    </source>
</evidence>
<dbReference type="InterPro" id="IPR000089">
    <property type="entry name" value="Biotin_lipoyl"/>
</dbReference>